<name>A0ACC3SPI9_9PEZI</name>
<protein>
    <submittedName>
        <fullName evidence="1">mRNA 3'-end-processing protein rna14</fullName>
    </submittedName>
</protein>
<evidence type="ECO:0000313" key="1">
    <source>
        <dbReference type="EMBL" id="KAK8222084.1"/>
    </source>
</evidence>
<evidence type="ECO:0000313" key="2">
    <source>
        <dbReference type="Proteomes" id="UP001320706"/>
    </source>
</evidence>
<sequence>MSDMDGEAAFLASMGGQPAYDPAYQQPQEEEDDDDYDPSSFMPDALNAPETGDSTPAPAVAAPQTPADSAPVSAATSQAPSRTASRMSNAAPAPAVQPPRQIGGFIEEDDEEEDDTVQTSQVAGTNGSLAVASTNSPAQTPARSVNQTPVQVQTQPAVMGASSVVPNGAASTFSPAPPSQTATPVGSNVADATFTQPLQAPPQTNASLSNASVVPKARLPHDVVGQLEDRIQEDPKGDIEAWLSLIDHYRSKNKFDEARQVYDRFFKVFPTASDQWVAYATMENELSEMGRLERLFHASLMDNYSIALWSIYLGHVQRQHNLTMQPEKRPIVSQAWEFTLGQIGMDKDAGQLWQDYISFIKSAPGTIGGSGWQDAQKMDTLRKAYQRAFSVPTQATTSLWKEYDNFEMGLNKMTGRKFLQEKSPSYMTARSSYTALQNITRDLDRTTLPSLPPVPGCGGEDEYLKQVEIWQKWIEWEKEDPLVLKDEDLAAYRNRVLFVYRQAVVSLRFWPQMWYDAADWCFENDLEKEGNEFLTKGVAANPESCLLAFRQADRIEQTMVSEEGAEGAKKKGDAVKAPYDNLLTALYALIDKVKQREAPAIARIQEYFASLPPLSREPTPQPEDDDDEDEKTSEGPALNSREAEQNRQIEEVRKSTQVQIETLKKTLSFAWIALLRAMRRIQGKGKPEVDGMRNVFATARKKGRLTSDVYVATALLEHHCYKDPAATKIFERGMKLFPEDEHFALAYLKHLIDINDVTNARAVFETTVSKLTTKPENIPRTRTLFLYFHEYESQYGELAQITKLERRMAELFPSDPSLARFAHRFAAPHFDPCATRLVLSPTQTRPRTATETIQPTTETLPLQQNALQTGYVPSPKRPLDTDSDAEGPARKFIRAESPLKGAAGRRQQQRRMAADGTEYQRPKPLARPIWDLLHQIPNARLYLSQGLPTVPPQAALAFLKALDVSRARRF</sequence>
<organism evidence="1 2">
    <name type="scientific">Zalaria obscura</name>
    <dbReference type="NCBI Taxonomy" id="2024903"/>
    <lineage>
        <taxon>Eukaryota</taxon>
        <taxon>Fungi</taxon>
        <taxon>Dikarya</taxon>
        <taxon>Ascomycota</taxon>
        <taxon>Pezizomycotina</taxon>
        <taxon>Dothideomycetes</taxon>
        <taxon>Dothideomycetidae</taxon>
        <taxon>Dothideales</taxon>
        <taxon>Zalariaceae</taxon>
        <taxon>Zalaria</taxon>
    </lineage>
</organism>
<dbReference type="Proteomes" id="UP001320706">
    <property type="component" value="Unassembled WGS sequence"/>
</dbReference>
<dbReference type="EMBL" id="JAMKPW020000001">
    <property type="protein sequence ID" value="KAK8222084.1"/>
    <property type="molecule type" value="Genomic_DNA"/>
</dbReference>
<keyword evidence="2" id="KW-1185">Reference proteome</keyword>
<gene>
    <name evidence="1" type="primary">RNA14</name>
    <name evidence="1" type="ORF">M8818_000254</name>
</gene>
<proteinExistence type="predicted"/>
<accession>A0ACC3SPI9</accession>
<reference evidence="1" key="1">
    <citation type="submission" date="2024-02" db="EMBL/GenBank/DDBJ databases">
        <title>Metagenome Assembled Genome of Zalaria obscura JY119.</title>
        <authorList>
            <person name="Vighnesh L."/>
            <person name="Jagadeeshwari U."/>
            <person name="Venkata Ramana C."/>
            <person name="Sasikala C."/>
        </authorList>
    </citation>
    <scope>NUCLEOTIDE SEQUENCE</scope>
    <source>
        <strain evidence="1">JY119</strain>
    </source>
</reference>
<comment type="caution">
    <text evidence="1">The sequence shown here is derived from an EMBL/GenBank/DDBJ whole genome shotgun (WGS) entry which is preliminary data.</text>
</comment>